<accession>K1PA31</accession>
<name>K1PA31_MAGGI</name>
<dbReference type="AlphaFoldDB" id="K1PA31"/>
<dbReference type="InParanoid" id="K1PA31"/>
<dbReference type="EMBL" id="JH816532">
    <property type="protein sequence ID" value="EKC20587.1"/>
    <property type="molecule type" value="Genomic_DNA"/>
</dbReference>
<reference evidence="1" key="1">
    <citation type="journal article" date="2012" name="Nature">
        <title>The oyster genome reveals stress adaptation and complexity of shell formation.</title>
        <authorList>
            <person name="Zhang G."/>
            <person name="Fang X."/>
            <person name="Guo X."/>
            <person name="Li L."/>
            <person name="Luo R."/>
            <person name="Xu F."/>
            <person name="Yang P."/>
            <person name="Zhang L."/>
            <person name="Wang X."/>
            <person name="Qi H."/>
            <person name="Xiong Z."/>
            <person name="Que H."/>
            <person name="Xie Y."/>
            <person name="Holland P.W."/>
            <person name="Paps J."/>
            <person name="Zhu Y."/>
            <person name="Wu F."/>
            <person name="Chen Y."/>
            <person name="Wang J."/>
            <person name="Peng C."/>
            <person name="Meng J."/>
            <person name="Yang L."/>
            <person name="Liu J."/>
            <person name="Wen B."/>
            <person name="Zhang N."/>
            <person name="Huang Z."/>
            <person name="Zhu Q."/>
            <person name="Feng Y."/>
            <person name="Mount A."/>
            <person name="Hedgecock D."/>
            <person name="Xu Z."/>
            <person name="Liu Y."/>
            <person name="Domazet-Loso T."/>
            <person name="Du Y."/>
            <person name="Sun X."/>
            <person name="Zhang S."/>
            <person name="Liu B."/>
            <person name="Cheng P."/>
            <person name="Jiang X."/>
            <person name="Li J."/>
            <person name="Fan D."/>
            <person name="Wang W."/>
            <person name="Fu W."/>
            <person name="Wang T."/>
            <person name="Wang B."/>
            <person name="Zhang J."/>
            <person name="Peng Z."/>
            <person name="Li Y."/>
            <person name="Li N."/>
            <person name="Wang J."/>
            <person name="Chen M."/>
            <person name="He Y."/>
            <person name="Tan F."/>
            <person name="Song X."/>
            <person name="Zheng Q."/>
            <person name="Huang R."/>
            <person name="Yang H."/>
            <person name="Du X."/>
            <person name="Chen L."/>
            <person name="Yang M."/>
            <person name="Gaffney P.M."/>
            <person name="Wang S."/>
            <person name="Luo L."/>
            <person name="She Z."/>
            <person name="Ming Y."/>
            <person name="Huang W."/>
            <person name="Zhang S."/>
            <person name="Huang B."/>
            <person name="Zhang Y."/>
            <person name="Qu T."/>
            <person name="Ni P."/>
            <person name="Miao G."/>
            <person name="Wang J."/>
            <person name="Wang Q."/>
            <person name="Steinberg C.E."/>
            <person name="Wang H."/>
            <person name="Li N."/>
            <person name="Qian L."/>
            <person name="Zhang G."/>
            <person name="Li Y."/>
            <person name="Yang H."/>
            <person name="Liu X."/>
            <person name="Wang J."/>
            <person name="Yin Y."/>
            <person name="Wang J."/>
        </authorList>
    </citation>
    <scope>NUCLEOTIDE SEQUENCE [LARGE SCALE GENOMIC DNA]</scope>
    <source>
        <strain evidence="1">05x7-T-G4-1.051#20</strain>
    </source>
</reference>
<dbReference type="HOGENOM" id="CLU_2592093_0_0_1"/>
<evidence type="ECO:0000313" key="1">
    <source>
        <dbReference type="EMBL" id="EKC20587.1"/>
    </source>
</evidence>
<protein>
    <submittedName>
        <fullName evidence="1">Uncharacterized protein</fullName>
    </submittedName>
</protein>
<gene>
    <name evidence="1" type="ORF">CGI_10005696</name>
</gene>
<sequence>MPGPGHAQPDGYPPIIRVQGGSGGVREREKSISPSGDWVFEVLTIHATAGCHPRSSPTHQNAISNFNTLDLKQIMNKMLF</sequence>
<organism evidence="1">
    <name type="scientific">Magallana gigas</name>
    <name type="common">Pacific oyster</name>
    <name type="synonym">Crassostrea gigas</name>
    <dbReference type="NCBI Taxonomy" id="29159"/>
    <lineage>
        <taxon>Eukaryota</taxon>
        <taxon>Metazoa</taxon>
        <taxon>Spiralia</taxon>
        <taxon>Lophotrochozoa</taxon>
        <taxon>Mollusca</taxon>
        <taxon>Bivalvia</taxon>
        <taxon>Autobranchia</taxon>
        <taxon>Pteriomorphia</taxon>
        <taxon>Ostreida</taxon>
        <taxon>Ostreoidea</taxon>
        <taxon>Ostreidae</taxon>
        <taxon>Magallana</taxon>
    </lineage>
</organism>
<proteinExistence type="predicted"/>